<comment type="domain">
    <text evidence="7">The DHHC domain is required for palmitoyltransferase activity.</text>
</comment>
<name>A0AAU9IPM1_9CILI</name>
<accession>A0AAU9IPM1</accession>
<dbReference type="InterPro" id="IPR001594">
    <property type="entry name" value="Palmitoyltrfase_DHHC"/>
</dbReference>
<evidence type="ECO:0000256" key="1">
    <source>
        <dbReference type="ARBA" id="ARBA00004141"/>
    </source>
</evidence>
<keyword evidence="4 7" id="KW-1133">Transmembrane helix</keyword>
<organism evidence="9 10">
    <name type="scientific">Blepharisma stoltei</name>
    <dbReference type="NCBI Taxonomy" id="1481888"/>
    <lineage>
        <taxon>Eukaryota</taxon>
        <taxon>Sar</taxon>
        <taxon>Alveolata</taxon>
        <taxon>Ciliophora</taxon>
        <taxon>Postciliodesmatophora</taxon>
        <taxon>Heterotrichea</taxon>
        <taxon>Heterotrichida</taxon>
        <taxon>Blepharismidae</taxon>
        <taxon>Blepharisma</taxon>
    </lineage>
</organism>
<keyword evidence="10" id="KW-1185">Reference proteome</keyword>
<keyword evidence="6 7" id="KW-0012">Acyltransferase</keyword>
<evidence type="ECO:0000256" key="6">
    <source>
        <dbReference type="ARBA" id="ARBA00023315"/>
    </source>
</evidence>
<dbReference type="PANTHER" id="PTHR12246">
    <property type="entry name" value="PALMITOYLTRANSFERASE ZDHHC16"/>
    <property type="match status" value="1"/>
</dbReference>
<evidence type="ECO:0000256" key="5">
    <source>
        <dbReference type="ARBA" id="ARBA00023136"/>
    </source>
</evidence>
<dbReference type="EC" id="2.3.1.225" evidence="7"/>
<evidence type="ECO:0000259" key="8">
    <source>
        <dbReference type="Pfam" id="PF01529"/>
    </source>
</evidence>
<dbReference type="GO" id="GO:0016020">
    <property type="term" value="C:membrane"/>
    <property type="evidence" value="ECO:0007669"/>
    <property type="project" value="UniProtKB-SubCell"/>
</dbReference>
<dbReference type="GO" id="GO:0019706">
    <property type="term" value="F:protein-cysteine S-palmitoyltransferase activity"/>
    <property type="evidence" value="ECO:0007669"/>
    <property type="project" value="UniProtKB-EC"/>
</dbReference>
<comment type="catalytic activity">
    <reaction evidence="7">
        <text>L-cysteinyl-[protein] + hexadecanoyl-CoA = S-hexadecanoyl-L-cysteinyl-[protein] + CoA</text>
        <dbReference type="Rhea" id="RHEA:36683"/>
        <dbReference type="Rhea" id="RHEA-COMP:10131"/>
        <dbReference type="Rhea" id="RHEA-COMP:11032"/>
        <dbReference type="ChEBI" id="CHEBI:29950"/>
        <dbReference type="ChEBI" id="CHEBI:57287"/>
        <dbReference type="ChEBI" id="CHEBI:57379"/>
        <dbReference type="ChEBI" id="CHEBI:74151"/>
        <dbReference type="EC" id="2.3.1.225"/>
    </reaction>
</comment>
<protein>
    <recommendedName>
        <fullName evidence="7">Palmitoyltransferase</fullName>
        <ecNumber evidence="7">2.3.1.225</ecNumber>
    </recommendedName>
</protein>
<keyword evidence="3 7" id="KW-0812">Transmembrane</keyword>
<evidence type="ECO:0000256" key="7">
    <source>
        <dbReference type="RuleBase" id="RU079119"/>
    </source>
</evidence>
<gene>
    <name evidence="9" type="ORF">BSTOLATCC_MIC1092</name>
</gene>
<dbReference type="Proteomes" id="UP001162131">
    <property type="component" value="Unassembled WGS sequence"/>
</dbReference>
<dbReference type="AlphaFoldDB" id="A0AAU9IPM1"/>
<dbReference type="EMBL" id="CAJZBQ010000002">
    <property type="protein sequence ID" value="CAG9310238.1"/>
    <property type="molecule type" value="Genomic_DNA"/>
</dbReference>
<keyword evidence="2 7" id="KW-0808">Transferase</keyword>
<sequence length="150" mass="17825">MQKQNSIKRTLQKYFAILFTLSIYSLFYLSYLKIFLMQAALDFLDLIEVSFLHFFIFMSLFSYITCFSINPGQVPADFSIDNISEDYKIPLNDNHVEIDHCIGRITFCDKCKKYRPHRAHHCHNCEICVLRFDHHCIQNAKKMVFTSYFP</sequence>
<feature type="domain" description="Palmitoyltransferase DHHC" evidence="8">
    <location>
        <begin position="106"/>
        <end position="137"/>
    </location>
</feature>
<reference evidence="9" key="1">
    <citation type="submission" date="2021-09" db="EMBL/GenBank/DDBJ databases">
        <authorList>
            <consortium name="AG Swart"/>
            <person name="Singh M."/>
            <person name="Singh A."/>
            <person name="Seah K."/>
            <person name="Emmerich C."/>
        </authorList>
    </citation>
    <scope>NUCLEOTIDE SEQUENCE</scope>
    <source>
        <strain evidence="9">ATCC30299</strain>
    </source>
</reference>
<proteinExistence type="inferred from homology"/>
<comment type="subcellular location">
    <subcellularLocation>
        <location evidence="1">Membrane</location>
        <topology evidence="1">Multi-pass membrane protein</topology>
    </subcellularLocation>
</comment>
<evidence type="ECO:0000313" key="10">
    <source>
        <dbReference type="Proteomes" id="UP001162131"/>
    </source>
</evidence>
<dbReference type="Pfam" id="PF01529">
    <property type="entry name" value="DHHC"/>
    <property type="match status" value="1"/>
</dbReference>
<evidence type="ECO:0000256" key="3">
    <source>
        <dbReference type="ARBA" id="ARBA00022692"/>
    </source>
</evidence>
<keyword evidence="5 7" id="KW-0472">Membrane</keyword>
<comment type="caution">
    <text evidence="9">The sequence shown here is derived from an EMBL/GenBank/DDBJ whole genome shotgun (WGS) entry which is preliminary data.</text>
</comment>
<evidence type="ECO:0000256" key="2">
    <source>
        <dbReference type="ARBA" id="ARBA00022679"/>
    </source>
</evidence>
<dbReference type="InterPro" id="IPR039859">
    <property type="entry name" value="PFA4/ZDH16/20/ERF2-like"/>
</dbReference>
<evidence type="ECO:0000313" key="9">
    <source>
        <dbReference type="EMBL" id="CAG9310238.1"/>
    </source>
</evidence>
<comment type="similarity">
    <text evidence="7">Belongs to the DHHC palmitoyltransferase family.</text>
</comment>
<dbReference type="PROSITE" id="PS50216">
    <property type="entry name" value="DHHC"/>
    <property type="match status" value="1"/>
</dbReference>
<evidence type="ECO:0000256" key="4">
    <source>
        <dbReference type="ARBA" id="ARBA00022989"/>
    </source>
</evidence>
<feature type="transmembrane region" description="Helical" evidence="7">
    <location>
        <begin position="51"/>
        <end position="69"/>
    </location>
</feature>
<feature type="transmembrane region" description="Helical" evidence="7">
    <location>
        <begin position="12"/>
        <end position="31"/>
    </location>
</feature>